<dbReference type="InterPro" id="IPR053926">
    <property type="entry name" value="RecX_HTH_1st"/>
</dbReference>
<reference evidence="8 9" key="1">
    <citation type="submission" date="2016-10" db="EMBL/GenBank/DDBJ databases">
        <authorList>
            <person name="de Groot N.N."/>
        </authorList>
    </citation>
    <scope>NUCLEOTIDE SEQUENCE [LARGE SCALE GENOMIC DNA]</scope>
    <source>
        <strain evidence="8 9">YAD2003</strain>
    </source>
</reference>
<dbReference type="PANTHER" id="PTHR33602">
    <property type="entry name" value="REGULATORY PROTEIN RECX FAMILY PROTEIN"/>
    <property type="match status" value="1"/>
</dbReference>
<evidence type="ECO:0000313" key="8">
    <source>
        <dbReference type="EMBL" id="SEH56693.1"/>
    </source>
</evidence>
<evidence type="ECO:0000256" key="4">
    <source>
        <dbReference type="ARBA" id="ARBA00022490"/>
    </source>
</evidence>
<dbReference type="Gene3D" id="1.10.10.10">
    <property type="entry name" value="Winged helix-like DNA-binding domain superfamily/Winged helix DNA-binding domain"/>
    <property type="match status" value="2"/>
</dbReference>
<dbReference type="EMBL" id="FNWV01000004">
    <property type="protein sequence ID" value="SEH56693.1"/>
    <property type="molecule type" value="Genomic_DNA"/>
</dbReference>
<dbReference type="PANTHER" id="PTHR33602:SF1">
    <property type="entry name" value="REGULATORY PROTEIN RECX FAMILY PROTEIN"/>
    <property type="match status" value="1"/>
</dbReference>
<comment type="similarity">
    <text evidence="2 5">Belongs to the RecX family.</text>
</comment>
<dbReference type="InterPro" id="IPR053924">
    <property type="entry name" value="RecX_HTH_2nd"/>
</dbReference>
<dbReference type="InterPro" id="IPR003783">
    <property type="entry name" value="Regulatory_RecX"/>
</dbReference>
<protein>
    <recommendedName>
        <fullName evidence="3 5">Regulatory protein RecX</fullName>
    </recommendedName>
</protein>
<evidence type="ECO:0000259" key="7">
    <source>
        <dbReference type="Pfam" id="PF21982"/>
    </source>
</evidence>
<dbReference type="HAMAP" id="MF_01114">
    <property type="entry name" value="RecX"/>
    <property type="match status" value="1"/>
</dbReference>
<sequence length="213" mass="25603">MKLTSVMRYKGSTYEAELDDGRKLYLHADIITDFGIHAGMETDRDTLRKIIYASNFRRAYQRALYLLDYRDYTYSEMYKKLIENYKSEPLCTAVMKRLTEHGFIDDVRYAERMARKLVEVKKYGYRRSKREIMQKGIDQFTAEDALTPYSEAYHDNIMELLRTKHSRYLIDREDRKSIEKVKSALVRYGYDFTEINRAVKEYFENTERSEEEN</sequence>
<dbReference type="GO" id="GO:0006282">
    <property type="term" value="P:regulation of DNA repair"/>
    <property type="evidence" value="ECO:0007669"/>
    <property type="project" value="UniProtKB-UniRule"/>
</dbReference>
<feature type="domain" description="RecX first three-helical" evidence="7">
    <location>
        <begin position="59"/>
        <end position="98"/>
    </location>
</feature>
<evidence type="ECO:0000256" key="2">
    <source>
        <dbReference type="ARBA" id="ARBA00009695"/>
    </source>
</evidence>
<dbReference type="Proteomes" id="UP000183190">
    <property type="component" value="Unassembled WGS sequence"/>
</dbReference>
<dbReference type="Pfam" id="PF21982">
    <property type="entry name" value="RecX_HTH1"/>
    <property type="match status" value="1"/>
</dbReference>
<evidence type="ECO:0000256" key="1">
    <source>
        <dbReference type="ARBA" id="ARBA00004496"/>
    </source>
</evidence>
<dbReference type="AlphaFoldDB" id="A0A1H6J8I6"/>
<accession>A0A1H6J8I6</accession>
<proteinExistence type="inferred from homology"/>
<dbReference type="OrthoDB" id="1734100at2"/>
<evidence type="ECO:0000259" key="6">
    <source>
        <dbReference type="Pfam" id="PF02631"/>
    </source>
</evidence>
<comment type="subcellular location">
    <subcellularLocation>
        <location evidence="1 5">Cytoplasm</location>
    </subcellularLocation>
</comment>
<dbReference type="InterPro" id="IPR036388">
    <property type="entry name" value="WH-like_DNA-bd_sf"/>
</dbReference>
<keyword evidence="4 5" id="KW-0963">Cytoplasm</keyword>
<evidence type="ECO:0000256" key="5">
    <source>
        <dbReference type="HAMAP-Rule" id="MF_01114"/>
    </source>
</evidence>
<evidence type="ECO:0000313" key="9">
    <source>
        <dbReference type="Proteomes" id="UP000183190"/>
    </source>
</evidence>
<name>A0A1H6J8I6_RUMFL</name>
<evidence type="ECO:0000256" key="3">
    <source>
        <dbReference type="ARBA" id="ARBA00018111"/>
    </source>
</evidence>
<gene>
    <name evidence="5" type="primary">recX</name>
    <name evidence="8" type="ORF">SAMN02910265_01506</name>
</gene>
<comment type="function">
    <text evidence="5">Modulates RecA activity.</text>
</comment>
<dbReference type="Pfam" id="PF02631">
    <property type="entry name" value="RecX_HTH2"/>
    <property type="match status" value="1"/>
</dbReference>
<organism evidence="8 9">
    <name type="scientific">Ruminococcus flavefaciens</name>
    <dbReference type="NCBI Taxonomy" id="1265"/>
    <lineage>
        <taxon>Bacteria</taxon>
        <taxon>Bacillati</taxon>
        <taxon>Bacillota</taxon>
        <taxon>Clostridia</taxon>
        <taxon>Eubacteriales</taxon>
        <taxon>Oscillospiraceae</taxon>
        <taxon>Ruminococcus</taxon>
    </lineage>
</organism>
<dbReference type="RefSeq" id="WP_074715975.1">
    <property type="nucleotide sequence ID" value="NZ_FNWV01000004.1"/>
</dbReference>
<dbReference type="GO" id="GO:0005737">
    <property type="term" value="C:cytoplasm"/>
    <property type="evidence" value="ECO:0007669"/>
    <property type="project" value="UniProtKB-SubCell"/>
</dbReference>
<feature type="domain" description="RecX second three-helical" evidence="6">
    <location>
        <begin position="105"/>
        <end position="146"/>
    </location>
</feature>